<gene>
    <name evidence="1" type="ORF">F2P56_002183</name>
</gene>
<reference evidence="1" key="1">
    <citation type="submission" date="2015-10" db="EMBL/GenBank/DDBJ databases">
        <authorList>
            <person name="Martinez-Garcia P.J."/>
            <person name="Crepeau M.W."/>
            <person name="Puiu D."/>
            <person name="Gonzalez-Ibeas D."/>
            <person name="Whalen J."/>
            <person name="Stevens K."/>
            <person name="Paul R."/>
            <person name="Butterfield T."/>
            <person name="Britton M."/>
            <person name="Reagan R."/>
            <person name="Chakraborty S."/>
            <person name="Walawage S.L."/>
            <person name="Vasquez-Gross H.A."/>
            <person name="Cardeno C."/>
            <person name="Famula R."/>
            <person name="Pratt K."/>
            <person name="Kuruganti S."/>
            <person name="Aradhya M.K."/>
            <person name="Leslie C.A."/>
            <person name="Dandekar A.M."/>
            <person name="Salzberg S.L."/>
            <person name="Wegrzyn J.L."/>
            <person name="Langley C.H."/>
            <person name="Neale D.B."/>
        </authorList>
    </citation>
    <scope>NUCLEOTIDE SEQUENCE</scope>
    <source>
        <tissue evidence="1">Leaves</tissue>
    </source>
</reference>
<reference evidence="1" key="2">
    <citation type="submission" date="2020-03" db="EMBL/GenBank/DDBJ databases">
        <title>Walnut 2.0.</title>
        <authorList>
            <person name="Marrano A."/>
            <person name="Britton M."/>
            <person name="Zimin A.V."/>
            <person name="Zaini P.A."/>
            <person name="Workman R."/>
            <person name="Puiu D."/>
            <person name="Bianco L."/>
            <person name="Allen B.J."/>
            <person name="Troggio M."/>
            <person name="Leslie C.A."/>
            <person name="Timp W."/>
            <person name="Dendekar A."/>
            <person name="Salzberg S.L."/>
            <person name="Neale D.B."/>
        </authorList>
    </citation>
    <scope>NUCLEOTIDE SEQUENCE</scope>
    <source>
        <tissue evidence="1">Leaves</tissue>
    </source>
</reference>
<dbReference type="AlphaFoldDB" id="A0A833YD27"/>
<feature type="non-terminal residue" evidence="1">
    <location>
        <position position="153"/>
    </location>
</feature>
<name>A0A833YD27_JUGRE</name>
<protein>
    <submittedName>
        <fullName evidence="1">Uncharacterized protein</fullName>
    </submittedName>
</protein>
<evidence type="ECO:0000313" key="2">
    <source>
        <dbReference type="Proteomes" id="UP000619265"/>
    </source>
</evidence>
<dbReference type="Proteomes" id="UP000619265">
    <property type="component" value="Unassembled WGS sequence"/>
</dbReference>
<accession>A0A833YD27</accession>
<organism evidence="1 2">
    <name type="scientific">Juglans regia</name>
    <name type="common">English walnut</name>
    <dbReference type="NCBI Taxonomy" id="51240"/>
    <lineage>
        <taxon>Eukaryota</taxon>
        <taxon>Viridiplantae</taxon>
        <taxon>Streptophyta</taxon>
        <taxon>Embryophyta</taxon>
        <taxon>Tracheophyta</taxon>
        <taxon>Spermatophyta</taxon>
        <taxon>Magnoliopsida</taxon>
        <taxon>eudicotyledons</taxon>
        <taxon>Gunneridae</taxon>
        <taxon>Pentapetalae</taxon>
        <taxon>rosids</taxon>
        <taxon>fabids</taxon>
        <taxon>Fagales</taxon>
        <taxon>Juglandaceae</taxon>
        <taxon>Juglans</taxon>
    </lineage>
</organism>
<evidence type="ECO:0000313" key="1">
    <source>
        <dbReference type="EMBL" id="KAF5481542.1"/>
    </source>
</evidence>
<dbReference type="EMBL" id="LIHL02000001">
    <property type="protein sequence ID" value="KAF5481542.1"/>
    <property type="molecule type" value="Genomic_DNA"/>
</dbReference>
<proteinExistence type="predicted"/>
<dbReference type="Gramene" id="Jr01_23630_p1">
    <property type="protein sequence ID" value="cds.Jr01_23630_p1"/>
    <property type="gene ID" value="Jr01_23630"/>
</dbReference>
<sequence>MGNEGASGMNRRLQNCSLALKNWNVTKNKRAPDDITVKLKRFRELQDSNQGNQVEVIQQLEKEIETALEEDNLKWEQRAKQHWLQNGDKNTKFYHLHTTHRRKTNKISQVLDHTNCVNTEIKEIGGVFTSFFTDLFTSSNPFDIEVCIETVSP</sequence>
<comment type="caution">
    <text evidence="1">The sequence shown here is derived from an EMBL/GenBank/DDBJ whole genome shotgun (WGS) entry which is preliminary data.</text>
</comment>